<evidence type="ECO:0000256" key="1">
    <source>
        <dbReference type="SAM" id="MobiDB-lite"/>
    </source>
</evidence>
<evidence type="ECO:0000313" key="5">
    <source>
        <dbReference type="Proteomes" id="UP000815677"/>
    </source>
</evidence>
<feature type="transmembrane region" description="Helical" evidence="2">
    <location>
        <begin position="215"/>
        <end position="234"/>
    </location>
</feature>
<feature type="region of interest" description="Disordered" evidence="1">
    <location>
        <begin position="97"/>
        <end position="166"/>
    </location>
</feature>
<sequence>MPSRRLPWLEILALISATSTLAAAQNTDGDDDDDDDGTHIEGTSSSSFAMVGAVIGGILLLIALIALVGYGVGRWRSRRRDKQARFAPLPTFDAEQAYEPHRHLATPGPSKGVPRLSAPIPRVRADEVSAPRTPGASSPFASRTNPALPSSPIETQTTQTASTNPARPVSFDPPLFLFVVPQCHCREHEGNAKMKEIACFRDCFPSNFYFPALHITYTAWLSVPFFAYSALYMLSQ</sequence>
<dbReference type="EMBL" id="DF842682">
    <property type="protein sequence ID" value="GAT46661.1"/>
    <property type="molecule type" value="Genomic_DNA"/>
</dbReference>
<evidence type="ECO:0000256" key="3">
    <source>
        <dbReference type="SAM" id="SignalP"/>
    </source>
</evidence>
<feature type="compositionally biased region" description="Polar residues" evidence="1">
    <location>
        <begin position="135"/>
        <end position="165"/>
    </location>
</feature>
<reference evidence="4" key="1">
    <citation type="submission" date="2014-09" db="EMBL/GenBank/DDBJ databases">
        <title>Genome sequence of the luminous mushroom Mycena chlorophos for searching fungal bioluminescence genes.</title>
        <authorList>
            <person name="Tanaka Y."/>
            <person name="Kasuga D."/>
            <person name="Oba Y."/>
            <person name="Hase S."/>
            <person name="Sato K."/>
            <person name="Oba Y."/>
            <person name="Sakakibara Y."/>
        </authorList>
    </citation>
    <scope>NUCLEOTIDE SEQUENCE</scope>
</reference>
<keyword evidence="3" id="KW-0732">Signal</keyword>
<keyword evidence="2" id="KW-0812">Transmembrane</keyword>
<protein>
    <submittedName>
        <fullName evidence="4">Uncharacterized protein</fullName>
    </submittedName>
</protein>
<accession>A0ABQ0L9Z8</accession>
<keyword evidence="2" id="KW-0472">Membrane</keyword>
<dbReference type="Proteomes" id="UP000815677">
    <property type="component" value="Unassembled WGS sequence"/>
</dbReference>
<proteinExistence type="predicted"/>
<organism evidence="4 5">
    <name type="scientific">Mycena chlorophos</name>
    <name type="common">Agaric fungus</name>
    <name type="synonym">Agaricus chlorophos</name>
    <dbReference type="NCBI Taxonomy" id="658473"/>
    <lineage>
        <taxon>Eukaryota</taxon>
        <taxon>Fungi</taxon>
        <taxon>Dikarya</taxon>
        <taxon>Basidiomycota</taxon>
        <taxon>Agaricomycotina</taxon>
        <taxon>Agaricomycetes</taxon>
        <taxon>Agaricomycetidae</taxon>
        <taxon>Agaricales</taxon>
        <taxon>Marasmiineae</taxon>
        <taxon>Mycenaceae</taxon>
        <taxon>Mycena</taxon>
    </lineage>
</organism>
<evidence type="ECO:0000313" key="4">
    <source>
        <dbReference type="EMBL" id="GAT46661.1"/>
    </source>
</evidence>
<feature type="region of interest" description="Disordered" evidence="1">
    <location>
        <begin position="24"/>
        <end position="43"/>
    </location>
</feature>
<name>A0ABQ0L9Z8_MYCCL</name>
<evidence type="ECO:0000256" key="2">
    <source>
        <dbReference type="SAM" id="Phobius"/>
    </source>
</evidence>
<feature type="transmembrane region" description="Helical" evidence="2">
    <location>
        <begin position="48"/>
        <end position="72"/>
    </location>
</feature>
<feature type="signal peptide" evidence="3">
    <location>
        <begin position="1"/>
        <end position="24"/>
    </location>
</feature>
<feature type="chain" id="PRO_5046807649" evidence="3">
    <location>
        <begin position="25"/>
        <end position="236"/>
    </location>
</feature>
<keyword evidence="2" id="KW-1133">Transmembrane helix</keyword>
<gene>
    <name evidence="4" type="ORF">MCHLO_04162</name>
</gene>
<keyword evidence="5" id="KW-1185">Reference proteome</keyword>